<feature type="transmembrane region" description="Helical" evidence="9">
    <location>
        <begin position="327"/>
        <end position="348"/>
    </location>
</feature>
<accession>A0ABW8HVP1</accession>
<dbReference type="Proteomes" id="UP001618531">
    <property type="component" value="Unassembled WGS sequence"/>
</dbReference>
<evidence type="ECO:0000256" key="9">
    <source>
        <dbReference type="SAM" id="Phobius"/>
    </source>
</evidence>
<feature type="transmembrane region" description="Helical" evidence="9">
    <location>
        <begin position="292"/>
        <end position="315"/>
    </location>
</feature>
<dbReference type="RefSeq" id="WP_402876212.1">
    <property type="nucleotide sequence ID" value="NZ_JBIYSL010000003.1"/>
</dbReference>
<evidence type="ECO:0000259" key="10">
    <source>
        <dbReference type="PROSITE" id="PS51103"/>
    </source>
</evidence>
<feature type="transmembrane region" description="Helical" evidence="9">
    <location>
        <begin position="392"/>
        <end position="412"/>
    </location>
</feature>
<reference evidence="11 12" key="1">
    <citation type="submission" date="2024-11" db="EMBL/GenBank/DDBJ databases">
        <title>Identification and Characterization of a Novel Fosfomycin Bacillithiol Transferase FosB8 in Paenibacillus illinoisensis.</title>
        <authorList>
            <person name="Lu W."/>
        </authorList>
    </citation>
    <scope>NUCLEOTIDE SEQUENCE [LARGE SCALE GENOMIC DNA]</scope>
    <source>
        <strain evidence="11 12">WP77</strain>
    </source>
</reference>
<evidence type="ECO:0000256" key="7">
    <source>
        <dbReference type="ARBA" id="ARBA00022989"/>
    </source>
</evidence>
<name>A0ABW8HVP1_9BACL</name>
<dbReference type="InterPro" id="IPR003352">
    <property type="entry name" value="PTS_EIIC"/>
</dbReference>
<evidence type="ECO:0000256" key="3">
    <source>
        <dbReference type="ARBA" id="ARBA00022475"/>
    </source>
</evidence>
<keyword evidence="7 9" id="KW-1133">Transmembrane helix</keyword>
<keyword evidence="8 9" id="KW-0472">Membrane</keyword>
<feature type="transmembrane region" description="Helical" evidence="9">
    <location>
        <begin position="432"/>
        <end position="454"/>
    </location>
</feature>
<gene>
    <name evidence="11" type="ORF">ACINKY_15965</name>
</gene>
<sequence length="465" mass="50560">MNDRQFEEILKLAGGEGNIRQVKREGQSTILMLEDHSKVDMSAPDAADLEATIRITGAECFLVIRDEFSSYYRLLRDMGTPESIHDHPERKERHTYRTSFSILEFISDVFRPIMPAILGAAVFKIVLAVITLISTYGFSGPSSFLQSQTFMILKSIGESAFYLLPVLAAISTSRQLKSNIYVAAAIGGLMFYPQMSYLLSGQEEVHFMGVPMVSQAAFFTATLWMILTISAASYIERAVERFSPRMLQGILAPALTLGILVPLVLLVLGPLGSWIDKRMPAAVDSLLMDAPVVAVMLLGATFALMLFAGLHYWLVPLMLNELMTNGFSVIIPAMFVAFTAQAGAALAAGLRSRQPGFRKLAFWATGTALLGVPEPAIYAVNMRKMASFGAALFGGAIGGLYFGLVSVKSFALSESASLLEIPSFMEADTLNLLHTCIGLLLAFAVSGALTYWLVGRASHTKHVNV</sequence>
<evidence type="ECO:0000256" key="6">
    <source>
        <dbReference type="ARBA" id="ARBA00022692"/>
    </source>
</evidence>
<evidence type="ECO:0000256" key="8">
    <source>
        <dbReference type="ARBA" id="ARBA00023136"/>
    </source>
</evidence>
<dbReference type="PROSITE" id="PS51103">
    <property type="entry name" value="PTS_EIIC_TYPE_1"/>
    <property type="match status" value="1"/>
</dbReference>
<feature type="transmembrane region" description="Helical" evidence="9">
    <location>
        <begin position="116"/>
        <end position="138"/>
    </location>
</feature>
<organism evidence="11 12">
    <name type="scientific">Paenibacillus illinoisensis</name>
    <dbReference type="NCBI Taxonomy" id="59845"/>
    <lineage>
        <taxon>Bacteria</taxon>
        <taxon>Bacillati</taxon>
        <taxon>Bacillota</taxon>
        <taxon>Bacilli</taxon>
        <taxon>Bacillales</taxon>
        <taxon>Paenibacillaceae</taxon>
        <taxon>Paenibacillus</taxon>
    </lineage>
</organism>
<evidence type="ECO:0000256" key="2">
    <source>
        <dbReference type="ARBA" id="ARBA00022448"/>
    </source>
</evidence>
<feature type="transmembrane region" description="Helical" evidence="9">
    <location>
        <begin position="180"/>
        <end position="200"/>
    </location>
</feature>
<feature type="domain" description="PTS EIIC type-1" evidence="10">
    <location>
        <begin position="104"/>
        <end position="465"/>
    </location>
</feature>
<protein>
    <submittedName>
        <fullName evidence="11">PTS transporter subunit EIIC</fullName>
    </submittedName>
</protein>
<keyword evidence="2" id="KW-0813">Transport</keyword>
<evidence type="ECO:0000256" key="5">
    <source>
        <dbReference type="ARBA" id="ARBA00022683"/>
    </source>
</evidence>
<dbReference type="InterPro" id="IPR050558">
    <property type="entry name" value="PTS_Sugar-Specific_Components"/>
</dbReference>
<dbReference type="PANTHER" id="PTHR30175:SF1">
    <property type="entry name" value="PTS SYSTEM ARBUTIN-, CELLOBIOSE-, AND SALICIN-SPECIFIC EIIBC COMPONENT-RELATED"/>
    <property type="match status" value="1"/>
</dbReference>
<keyword evidence="3" id="KW-1003">Cell membrane</keyword>
<keyword evidence="4" id="KW-0762">Sugar transport</keyword>
<dbReference type="Pfam" id="PF02378">
    <property type="entry name" value="PTS_EIIC"/>
    <property type="match status" value="1"/>
</dbReference>
<dbReference type="InterPro" id="IPR013013">
    <property type="entry name" value="PTS_EIIC_1"/>
</dbReference>
<keyword evidence="6 9" id="KW-0812">Transmembrane</keyword>
<comment type="caution">
    <text evidence="11">The sequence shown here is derived from an EMBL/GenBank/DDBJ whole genome shotgun (WGS) entry which is preliminary data.</text>
</comment>
<feature type="transmembrane region" description="Helical" evidence="9">
    <location>
        <begin position="212"/>
        <end position="235"/>
    </location>
</feature>
<keyword evidence="5" id="KW-0598">Phosphotransferase system</keyword>
<evidence type="ECO:0000313" key="12">
    <source>
        <dbReference type="Proteomes" id="UP001618531"/>
    </source>
</evidence>
<dbReference type="PANTHER" id="PTHR30175">
    <property type="entry name" value="PHOSPHOTRANSFERASE SYSTEM TRANSPORT PROTEIN"/>
    <property type="match status" value="1"/>
</dbReference>
<dbReference type="EMBL" id="JBIYSL010000003">
    <property type="protein sequence ID" value="MFK0523704.1"/>
    <property type="molecule type" value="Genomic_DNA"/>
</dbReference>
<comment type="subcellular location">
    <subcellularLocation>
        <location evidence="1">Cell membrane</location>
        <topology evidence="1">Multi-pass membrane protein</topology>
    </subcellularLocation>
</comment>
<proteinExistence type="predicted"/>
<feature type="transmembrane region" description="Helical" evidence="9">
    <location>
        <begin position="150"/>
        <end position="168"/>
    </location>
</feature>
<keyword evidence="12" id="KW-1185">Reference proteome</keyword>
<evidence type="ECO:0000313" key="11">
    <source>
        <dbReference type="EMBL" id="MFK0523704.1"/>
    </source>
</evidence>
<feature type="transmembrane region" description="Helical" evidence="9">
    <location>
        <begin position="247"/>
        <end position="272"/>
    </location>
</feature>
<evidence type="ECO:0000256" key="1">
    <source>
        <dbReference type="ARBA" id="ARBA00004651"/>
    </source>
</evidence>
<evidence type="ECO:0000256" key="4">
    <source>
        <dbReference type="ARBA" id="ARBA00022597"/>
    </source>
</evidence>
<feature type="transmembrane region" description="Helical" evidence="9">
    <location>
        <begin position="360"/>
        <end position="380"/>
    </location>
</feature>